<comment type="caution">
    <text evidence="2">The sequence shown here is derived from an EMBL/GenBank/DDBJ whole genome shotgun (WGS) entry which is preliminary data.</text>
</comment>
<organism evidence="2 3">
    <name type="scientific">Zancudomyces culisetae</name>
    <name type="common">Gut fungus</name>
    <name type="synonym">Smittium culisetae</name>
    <dbReference type="NCBI Taxonomy" id="1213189"/>
    <lineage>
        <taxon>Eukaryota</taxon>
        <taxon>Fungi</taxon>
        <taxon>Fungi incertae sedis</taxon>
        <taxon>Zoopagomycota</taxon>
        <taxon>Kickxellomycotina</taxon>
        <taxon>Harpellomycetes</taxon>
        <taxon>Harpellales</taxon>
        <taxon>Legeriomycetaceae</taxon>
        <taxon>Zancudomyces</taxon>
    </lineage>
</organism>
<dbReference type="Proteomes" id="UP000188320">
    <property type="component" value="Unassembled WGS sequence"/>
</dbReference>
<feature type="transmembrane region" description="Helical" evidence="1">
    <location>
        <begin position="62"/>
        <end position="85"/>
    </location>
</feature>
<evidence type="ECO:0000313" key="2">
    <source>
        <dbReference type="EMBL" id="OMH83477.1"/>
    </source>
</evidence>
<dbReference type="EMBL" id="LSSK01000401">
    <property type="protein sequence ID" value="OMH83477.1"/>
    <property type="molecule type" value="Genomic_DNA"/>
</dbReference>
<accession>A0A1R1PR85</accession>
<feature type="transmembrane region" description="Helical" evidence="1">
    <location>
        <begin position="21"/>
        <end position="42"/>
    </location>
</feature>
<name>A0A1R1PR85_ZANCU</name>
<proteinExistence type="predicted"/>
<gene>
    <name evidence="2" type="ORF">AX774_g3017</name>
</gene>
<evidence type="ECO:0000256" key="1">
    <source>
        <dbReference type="SAM" id="Phobius"/>
    </source>
</evidence>
<reference evidence="3" key="1">
    <citation type="submission" date="2017-01" db="EMBL/GenBank/DDBJ databases">
        <authorList>
            <person name="Wang Y."/>
            <person name="White M."/>
            <person name="Kvist S."/>
            <person name="Moncalvo J.-M."/>
        </authorList>
    </citation>
    <scope>NUCLEOTIDE SEQUENCE [LARGE SCALE GENOMIC DNA]</scope>
    <source>
        <strain evidence="3">COL-18-3</strain>
    </source>
</reference>
<dbReference type="AlphaFoldDB" id="A0A1R1PR85"/>
<sequence>MQYHYSTPPLLLHPFALHSPIYFFLLPLTLPVLVILLLHSWLHMHYLHRIPQLEYRQRKSFLHVYPTPSLNNQFVFFVFFLVGLGEKWRQRFWRKWEARKESFG</sequence>
<evidence type="ECO:0000313" key="3">
    <source>
        <dbReference type="Proteomes" id="UP000188320"/>
    </source>
</evidence>
<keyword evidence="1" id="KW-1133">Transmembrane helix</keyword>
<keyword evidence="3" id="KW-1185">Reference proteome</keyword>
<keyword evidence="1" id="KW-0812">Transmembrane</keyword>
<protein>
    <submittedName>
        <fullName evidence="2">Uncharacterized protein</fullName>
    </submittedName>
</protein>
<keyword evidence="1" id="KW-0472">Membrane</keyword>